<dbReference type="SUPFAM" id="SSF55826">
    <property type="entry name" value="YbaK/ProRS associated domain"/>
    <property type="match status" value="1"/>
</dbReference>
<comment type="similarity">
    <text evidence="1">Belongs to the PRORSD1 family.</text>
</comment>
<name>A0ABY9LZ35_9BURK</name>
<protein>
    <submittedName>
        <fullName evidence="3">Prolyl-tRNA synthetase associated domain-containing protein</fullName>
    </submittedName>
</protein>
<dbReference type="Gene3D" id="3.90.960.10">
    <property type="entry name" value="YbaK/aminoacyl-tRNA synthetase-associated domain"/>
    <property type="match status" value="1"/>
</dbReference>
<evidence type="ECO:0000256" key="1">
    <source>
        <dbReference type="ARBA" id="ARBA00010201"/>
    </source>
</evidence>
<evidence type="ECO:0000313" key="3">
    <source>
        <dbReference type="EMBL" id="WMD19710.1"/>
    </source>
</evidence>
<organism evidence="3 4">
    <name type="scientific">Achromobacter seleniivolatilans</name>
    <dbReference type="NCBI Taxonomy" id="3047478"/>
    <lineage>
        <taxon>Bacteria</taxon>
        <taxon>Pseudomonadati</taxon>
        <taxon>Pseudomonadota</taxon>
        <taxon>Betaproteobacteria</taxon>
        <taxon>Burkholderiales</taxon>
        <taxon>Alcaligenaceae</taxon>
        <taxon>Achromobacter</taxon>
    </lineage>
</organism>
<dbReference type="InterPro" id="IPR036754">
    <property type="entry name" value="YbaK/aa-tRNA-synt-asso_dom_sf"/>
</dbReference>
<dbReference type="EMBL" id="CP132976">
    <property type="protein sequence ID" value="WMD19710.1"/>
    <property type="molecule type" value="Genomic_DNA"/>
</dbReference>
<evidence type="ECO:0000313" key="4">
    <source>
        <dbReference type="Proteomes" id="UP001234798"/>
    </source>
</evidence>
<dbReference type="Pfam" id="PF04073">
    <property type="entry name" value="tRNA_edit"/>
    <property type="match status" value="1"/>
</dbReference>
<proteinExistence type="inferred from homology"/>
<dbReference type="PANTHER" id="PTHR31423">
    <property type="entry name" value="YBAK DOMAIN-CONTAINING PROTEIN"/>
    <property type="match status" value="1"/>
</dbReference>
<reference evidence="3 4" key="1">
    <citation type="submission" date="2023-08" db="EMBL/GenBank/DDBJ databases">
        <title>Achromobacter seleniivolatilans sp. nov., isolated from seleniferous soil.</title>
        <authorList>
            <person name="Zhang S."/>
            <person name="Li K."/>
            <person name="Peng J."/>
            <person name="Zhao Q."/>
            <person name="Wang H."/>
            <person name="Guo Y."/>
        </authorList>
    </citation>
    <scope>NUCLEOTIDE SEQUENCE [LARGE SCALE GENOMIC DNA]</scope>
    <source>
        <strain evidence="3 4">R39</strain>
    </source>
</reference>
<dbReference type="CDD" id="cd04335">
    <property type="entry name" value="PrdX_deacylase"/>
    <property type="match status" value="1"/>
</dbReference>
<keyword evidence="4" id="KW-1185">Reference proteome</keyword>
<dbReference type="InterPro" id="IPR007214">
    <property type="entry name" value="YbaK/aa-tRNA-synth-assoc-dom"/>
</dbReference>
<dbReference type="RefSeq" id="WP_306942190.1">
    <property type="nucleotide sequence ID" value="NZ_CP132976.1"/>
</dbReference>
<dbReference type="PANTHER" id="PTHR31423:SF3">
    <property type="entry name" value="PROLYL-TRNA SYNTHETASE ASSOCIATED DOMAIN-CONTAINING PROTEIN 1-RELATED"/>
    <property type="match status" value="1"/>
</dbReference>
<sequence length="179" mass="19431">MSFPSSDGLCVSDSRSRLFAKLEELGICCEVVPYPSHASIEEGKALRGAMRGTFTKNLLLKDKKGNYFLVSAHEDRSINLKTLHKRVGGKGQLGFASEDRVAEHLGVRPGALTPLGLINDSAHVVRPVIDSALLDCAQLNFHPLVNDESISLSPNQLLAFIRASGHQAIFVDFDTSEDS</sequence>
<feature type="domain" description="YbaK/aminoacyl-tRNA synthetase-associated" evidence="2">
    <location>
        <begin position="37"/>
        <end position="159"/>
    </location>
</feature>
<dbReference type="InterPro" id="IPR040285">
    <property type="entry name" value="ProX/PRXD1"/>
</dbReference>
<gene>
    <name evidence="3" type="ORF">RAS12_24315</name>
</gene>
<evidence type="ECO:0000259" key="2">
    <source>
        <dbReference type="Pfam" id="PF04073"/>
    </source>
</evidence>
<accession>A0ABY9LZ35</accession>
<dbReference type="Proteomes" id="UP001234798">
    <property type="component" value="Chromosome"/>
</dbReference>